<proteinExistence type="predicted"/>
<protein>
    <submittedName>
        <fullName evidence="1">Uncharacterized protein</fullName>
    </submittedName>
</protein>
<gene>
    <name evidence="1" type="ORF">HWQ62_00360</name>
</gene>
<name>A0A7M3UP36_POV01</name>
<organism evidence="1">
    <name type="scientific">Pyramimonas orientalis virus</name>
    <name type="common">PoV01</name>
    <dbReference type="NCBI Taxonomy" id="455367"/>
    <lineage>
        <taxon>Viruses</taxon>
        <taxon>Varidnaviria</taxon>
        <taxon>Bamfordvirae</taxon>
        <taxon>Nucleocytoviricota</taxon>
        <taxon>Megaviricetes</taxon>
        <taxon>Imitervirales</taxon>
        <taxon>Allomimiviridae</taxon>
        <taxon>Heliosvirus</taxon>
        <taxon>Heliosvirus raunefjordenense</taxon>
    </lineage>
</organism>
<sequence>MKILDEVIHYGYDTMLYVTHVVIPNIKWYETIKNIKNT</sequence>
<dbReference type="EMBL" id="MT663538">
    <property type="protein sequence ID" value="QOI90495.1"/>
    <property type="molecule type" value="Genomic_DNA"/>
</dbReference>
<accession>A0A7M3UP36</accession>
<evidence type="ECO:0000313" key="1">
    <source>
        <dbReference type="EMBL" id="QOI90495.1"/>
    </source>
</evidence>
<reference evidence="1" key="1">
    <citation type="submission" date="2020-06" db="EMBL/GenBank/DDBJ databases">
        <title>Lateral gene transfer of anion-conducting channel rhodopsins between green algae and giant viruses.</title>
        <authorList>
            <person name="Rozenberg A."/>
            <person name="Oppermann J."/>
            <person name="Wietek J."/>
            <person name="Fernandez Lahore R.G."/>
            <person name="Sandaa R.-A."/>
            <person name="Bratbak G."/>
            <person name="Hegemann P."/>
            <person name="Beja O."/>
        </authorList>
    </citation>
    <scope>NUCLEOTIDE SEQUENCE</scope>
    <source>
        <strain evidence="1">01B</strain>
    </source>
</reference>
<organismHost>
    <name type="scientific">Pyramimonas plurioculata</name>
    <dbReference type="NCBI Taxonomy" id="36893"/>
</organismHost>